<comment type="caution">
    <text evidence="8">Lacks conserved residue(s) required for the propagation of feature annotation.</text>
</comment>
<sequence length="617" mass="67371">MFSNLTWFVAVLICWSFVDWKVDAQLAPGKANVCAATIKQLYYVSVRKSRTGYQNYRTCCRRIFGICTSRCTRSRQITVYYTAAEARYKQGYRYNCCSGWARQGDSCATPICNPGCVNGHCSRPGVCTCKSGYNGNRCGKDINECSSKALNGCQHKCLNNMGSFTCACNKGYKLLPDGKSCQDTNECSTLNGGCNQICTNEPGSFQCSCRNGFQISSDGKTCEDTNECSTLNGGCNQTCTNKPGSFQCSCRNGFQLASDGKTCKDVNECSEQKPCDNTNGVCKNTVGSYRCSCKIGYELLADKTTCRAHAHGCEITILSVDHTFGASYIGQYFNFDRTKIRDLGPGKELKFLAYNPRTSLIGEVVVWGQPNGGSLGDAHGRFNSRNVAPKPGQWKVGDKFVPIDDSYCAKEKCESCRIPVLSVDHKFGASYVGQYFNFDRKLVNGLAVGQELKFLAYNPRTSLIGEVVIWGQSNGGSVGDAHGRFNHKNVAPQPGQWKTGDVFVPVDGSFCARVPRKTCEISILSVDHAFGPSHTGQYFNFNRQHVHNLGAGQTLKFLAYNLRTSKIGEVVVWGSSNGGSIGDSHGRFNSKKVAPAPGQWKTGDKLVPVDASVCKQV</sequence>
<dbReference type="OrthoDB" id="5951861at2759"/>
<evidence type="ECO:0000259" key="10">
    <source>
        <dbReference type="PROSITE" id="PS50026"/>
    </source>
</evidence>
<keyword evidence="3" id="KW-0272">Extracellular matrix</keyword>
<evidence type="ECO:0000256" key="2">
    <source>
        <dbReference type="ARBA" id="ARBA00006127"/>
    </source>
</evidence>
<dbReference type="InterPro" id="IPR001881">
    <property type="entry name" value="EGF-like_Ca-bd_dom"/>
</dbReference>
<name>A0A7M5UV55_9CNID</name>
<dbReference type="SMART" id="SM00179">
    <property type="entry name" value="EGF_CA"/>
    <property type="match status" value="4"/>
</dbReference>
<keyword evidence="7" id="KW-1015">Disulfide bond</keyword>
<feature type="domain" description="EGF-like" evidence="10">
    <location>
        <begin position="141"/>
        <end position="182"/>
    </location>
</feature>
<evidence type="ECO:0000256" key="1">
    <source>
        <dbReference type="ARBA" id="ARBA00004498"/>
    </source>
</evidence>
<dbReference type="Proteomes" id="UP000594262">
    <property type="component" value="Unplaced"/>
</dbReference>
<evidence type="ECO:0000256" key="4">
    <source>
        <dbReference type="ARBA" id="ARBA00022536"/>
    </source>
</evidence>
<dbReference type="EnsemblMetazoa" id="CLYHEMT005014.1">
    <property type="protein sequence ID" value="CLYHEMP005014.1"/>
    <property type="gene ID" value="CLYHEMG005014"/>
</dbReference>
<keyword evidence="12" id="KW-1185">Reference proteome</keyword>
<dbReference type="PROSITE" id="PS50026">
    <property type="entry name" value="EGF_3"/>
    <property type="match status" value="2"/>
</dbReference>
<keyword evidence="3" id="KW-0964">Secreted</keyword>
<dbReference type="InterPro" id="IPR018097">
    <property type="entry name" value="EGF_Ca-bd_CS"/>
</dbReference>
<accession>A0A7M5UV55</accession>
<dbReference type="GO" id="GO:0005509">
    <property type="term" value="F:calcium ion binding"/>
    <property type="evidence" value="ECO:0007669"/>
    <property type="project" value="InterPro"/>
</dbReference>
<evidence type="ECO:0000313" key="12">
    <source>
        <dbReference type="Proteomes" id="UP000594262"/>
    </source>
</evidence>
<dbReference type="InterPro" id="IPR052235">
    <property type="entry name" value="Nephronectin_domain"/>
</dbReference>
<dbReference type="CDD" id="cd00054">
    <property type="entry name" value="EGF_CA"/>
    <property type="match status" value="1"/>
</dbReference>
<evidence type="ECO:0000256" key="6">
    <source>
        <dbReference type="ARBA" id="ARBA00022737"/>
    </source>
</evidence>
<dbReference type="SUPFAM" id="SSF57184">
    <property type="entry name" value="Growth factor receptor domain"/>
    <property type="match status" value="2"/>
</dbReference>
<feature type="chain" id="PRO_5029705825" description="EGF-like domain-containing protein" evidence="9">
    <location>
        <begin position="25"/>
        <end position="617"/>
    </location>
</feature>
<dbReference type="FunFam" id="2.10.25.10:FF:000240">
    <property type="entry name" value="Vitamin K-dependent protein S"/>
    <property type="match status" value="3"/>
</dbReference>
<feature type="signal peptide" evidence="9">
    <location>
        <begin position="1"/>
        <end position="24"/>
    </location>
</feature>
<dbReference type="AlphaFoldDB" id="A0A7M5UV55"/>
<evidence type="ECO:0000313" key="11">
    <source>
        <dbReference type="EnsemblMetazoa" id="CLYHEMP005014.1"/>
    </source>
</evidence>
<keyword evidence="4 8" id="KW-0245">EGF-like domain</keyword>
<dbReference type="PANTHER" id="PTHR24050">
    <property type="entry name" value="PA14 DOMAIN-CONTAINING PROTEIN"/>
    <property type="match status" value="1"/>
</dbReference>
<dbReference type="Gene3D" id="2.10.25.10">
    <property type="entry name" value="Laminin"/>
    <property type="match status" value="5"/>
</dbReference>
<dbReference type="InterPro" id="IPR000152">
    <property type="entry name" value="EGF-type_Asp/Asn_hydroxyl_site"/>
</dbReference>
<comment type="subcellular location">
    <subcellularLocation>
        <location evidence="1">Secreted</location>
        <location evidence="1">Extracellular space</location>
        <location evidence="1">Extracellular matrix</location>
    </subcellularLocation>
</comment>
<evidence type="ECO:0000256" key="3">
    <source>
        <dbReference type="ARBA" id="ARBA00022530"/>
    </source>
</evidence>
<feature type="domain" description="EGF-like" evidence="10">
    <location>
        <begin position="265"/>
        <end position="307"/>
    </location>
</feature>
<keyword evidence="6" id="KW-0677">Repeat</keyword>
<dbReference type="PANTHER" id="PTHR24050:SF27">
    <property type="entry name" value="FIBRILLIN-1"/>
    <property type="match status" value="1"/>
</dbReference>
<dbReference type="PROSITE" id="PS00022">
    <property type="entry name" value="EGF_1"/>
    <property type="match status" value="1"/>
</dbReference>
<comment type="similarity">
    <text evidence="2">Belongs to the fibulin family.</text>
</comment>
<dbReference type="Pfam" id="PF12662">
    <property type="entry name" value="cEGF"/>
    <property type="match status" value="2"/>
</dbReference>
<dbReference type="InterPro" id="IPR009030">
    <property type="entry name" value="Growth_fac_rcpt_cys_sf"/>
</dbReference>
<dbReference type="PROSITE" id="PS00010">
    <property type="entry name" value="ASX_HYDROXYL"/>
    <property type="match status" value="3"/>
</dbReference>
<evidence type="ECO:0000256" key="5">
    <source>
        <dbReference type="ARBA" id="ARBA00022729"/>
    </source>
</evidence>
<dbReference type="SMART" id="SM00181">
    <property type="entry name" value="EGF"/>
    <property type="match status" value="5"/>
</dbReference>
<dbReference type="InterPro" id="IPR000742">
    <property type="entry name" value="EGF"/>
</dbReference>
<evidence type="ECO:0000256" key="9">
    <source>
        <dbReference type="SAM" id="SignalP"/>
    </source>
</evidence>
<dbReference type="InterPro" id="IPR026823">
    <property type="entry name" value="cEGF"/>
</dbReference>
<dbReference type="PROSITE" id="PS01186">
    <property type="entry name" value="EGF_2"/>
    <property type="match status" value="5"/>
</dbReference>
<dbReference type="PROSITE" id="PS01187">
    <property type="entry name" value="EGF_CA"/>
    <property type="match status" value="1"/>
</dbReference>
<dbReference type="Pfam" id="PF14670">
    <property type="entry name" value="FXa_inhibition"/>
    <property type="match status" value="1"/>
</dbReference>
<proteinExistence type="inferred from homology"/>
<keyword evidence="5 9" id="KW-0732">Signal</keyword>
<evidence type="ECO:0000256" key="7">
    <source>
        <dbReference type="ARBA" id="ARBA00023157"/>
    </source>
</evidence>
<protein>
    <recommendedName>
        <fullName evidence="10">EGF-like domain-containing protein</fullName>
    </recommendedName>
</protein>
<evidence type="ECO:0000256" key="8">
    <source>
        <dbReference type="PROSITE-ProRule" id="PRU00076"/>
    </source>
</evidence>
<organism evidence="11 12">
    <name type="scientific">Clytia hemisphaerica</name>
    <dbReference type="NCBI Taxonomy" id="252671"/>
    <lineage>
        <taxon>Eukaryota</taxon>
        <taxon>Metazoa</taxon>
        <taxon>Cnidaria</taxon>
        <taxon>Hydrozoa</taxon>
        <taxon>Hydroidolina</taxon>
        <taxon>Leptothecata</taxon>
        <taxon>Obeliida</taxon>
        <taxon>Clytiidae</taxon>
        <taxon>Clytia</taxon>
    </lineage>
</organism>
<reference evidence="11" key="1">
    <citation type="submission" date="2021-01" db="UniProtKB">
        <authorList>
            <consortium name="EnsemblMetazoa"/>
        </authorList>
    </citation>
    <scope>IDENTIFICATION</scope>
</reference>